<evidence type="ECO:0000313" key="10">
    <source>
        <dbReference type="Proteomes" id="UP001158576"/>
    </source>
</evidence>
<dbReference type="SUPFAM" id="SSF53187">
    <property type="entry name" value="Zn-dependent exopeptidases"/>
    <property type="match status" value="1"/>
</dbReference>
<evidence type="ECO:0000256" key="3">
    <source>
        <dbReference type="ARBA" id="ARBA00022670"/>
    </source>
</evidence>
<dbReference type="PANTHER" id="PTHR11705:SF143">
    <property type="entry name" value="SLL0236 PROTEIN"/>
    <property type="match status" value="1"/>
</dbReference>
<comment type="cofactor">
    <cofactor evidence="1">
        <name>Zn(2+)</name>
        <dbReference type="ChEBI" id="CHEBI:29105"/>
    </cofactor>
</comment>
<evidence type="ECO:0000256" key="7">
    <source>
        <dbReference type="PROSITE-ProRule" id="PRU01379"/>
    </source>
</evidence>
<feature type="active site" description="Proton donor/acceptor" evidence="7">
    <location>
        <position position="186"/>
    </location>
</feature>
<keyword evidence="4" id="KW-0378">Hydrolase</keyword>
<reference evidence="9 10" key="1">
    <citation type="submission" date="2021-04" db="EMBL/GenBank/DDBJ databases">
        <authorList>
            <person name="Bliznina A."/>
        </authorList>
    </citation>
    <scope>NUCLEOTIDE SEQUENCE [LARGE SCALE GENOMIC DNA]</scope>
</reference>
<evidence type="ECO:0000256" key="2">
    <source>
        <dbReference type="ARBA" id="ARBA00005988"/>
    </source>
</evidence>
<dbReference type="Proteomes" id="UP001158576">
    <property type="component" value="Chromosome XSR"/>
</dbReference>
<keyword evidence="3" id="KW-0645">Protease</keyword>
<dbReference type="Pfam" id="PF00246">
    <property type="entry name" value="Peptidase_M14"/>
    <property type="match status" value="1"/>
</dbReference>
<sequence length="290" mass="33787">MQWVIFPMLNPDGYEYSRQKDNLWRKNRNLNVNLCRANQTDPESYIVPCKDDCIGVDLNRNYDAKWGTHEINRDPCGHIFQGSEKFSEIETRRQKDEMSLLKDVKAYVSYHSYGEMILYPFSMSKSVPAKNKMQLHFAATSIMNAIQNRTGNKYEVKRGGPSDYDIVGISSDYYKLRGVQYCYTIELPPSSEEPGSLSEKFQPHRSRIKKVCQENFAGIIALYEKTRPEKNDCTEECVHPAGCSFFKNSIICDRNKYRKGWWNGSKYLSLNLIIPIFIFEDIENKEENLE</sequence>
<organism evidence="9 10">
    <name type="scientific">Oikopleura dioica</name>
    <name type="common">Tunicate</name>
    <dbReference type="NCBI Taxonomy" id="34765"/>
    <lineage>
        <taxon>Eukaryota</taxon>
        <taxon>Metazoa</taxon>
        <taxon>Chordata</taxon>
        <taxon>Tunicata</taxon>
        <taxon>Appendicularia</taxon>
        <taxon>Copelata</taxon>
        <taxon>Oikopleuridae</taxon>
        <taxon>Oikopleura</taxon>
    </lineage>
</organism>
<protein>
    <submittedName>
        <fullName evidence="9">Oidioi.mRNA.OKI2018_I69.XSR.g15304.t1.cds</fullName>
    </submittedName>
</protein>
<dbReference type="SMART" id="SM00631">
    <property type="entry name" value="Zn_pept"/>
    <property type="match status" value="1"/>
</dbReference>
<evidence type="ECO:0000256" key="5">
    <source>
        <dbReference type="ARBA" id="ARBA00022833"/>
    </source>
</evidence>
<evidence type="ECO:0000256" key="4">
    <source>
        <dbReference type="ARBA" id="ARBA00022801"/>
    </source>
</evidence>
<dbReference type="PANTHER" id="PTHR11705">
    <property type="entry name" value="PROTEASE FAMILY M14 CARBOXYPEPTIDASE A,B"/>
    <property type="match status" value="1"/>
</dbReference>
<name>A0ABN7SHK1_OIKDI</name>
<feature type="domain" description="Peptidase M14" evidence="8">
    <location>
        <begin position="1"/>
        <end position="226"/>
    </location>
</feature>
<evidence type="ECO:0000313" key="9">
    <source>
        <dbReference type="EMBL" id="CAG5097948.1"/>
    </source>
</evidence>
<accession>A0ABN7SHK1</accession>
<keyword evidence="10" id="KW-1185">Reference proteome</keyword>
<dbReference type="InterPro" id="IPR000834">
    <property type="entry name" value="Peptidase_M14"/>
</dbReference>
<proteinExistence type="inferred from homology"/>
<evidence type="ECO:0000259" key="8">
    <source>
        <dbReference type="PROSITE" id="PS52035"/>
    </source>
</evidence>
<evidence type="ECO:0000256" key="1">
    <source>
        <dbReference type="ARBA" id="ARBA00001947"/>
    </source>
</evidence>
<keyword evidence="6" id="KW-0482">Metalloprotease</keyword>
<dbReference type="EMBL" id="OU015569">
    <property type="protein sequence ID" value="CAG5097948.1"/>
    <property type="molecule type" value="Genomic_DNA"/>
</dbReference>
<dbReference type="PROSITE" id="PS52035">
    <property type="entry name" value="PEPTIDASE_M14"/>
    <property type="match status" value="1"/>
</dbReference>
<dbReference type="Gene3D" id="3.40.630.10">
    <property type="entry name" value="Zn peptidases"/>
    <property type="match status" value="1"/>
</dbReference>
<comment type="similarity">
    <text evidence="2 7">Belongs to the peptidase M14 family.</text>
</comment>
<evidence type="ECO:0000256" key="6">
    <source>
        <dbReference type="ARBA" id="ARBA00023049"/>
    </source>
</evidence>
<keyword evidence="5" id="KW-0862">Zinc</keyword>
<gene>
    <name evidence="9" type="ORF">OKIOD_LOCUS6862</name>
</gene>